<dbReference type="Pfam" id="PF13152">
    <property type="entry name" value="DUF3967"/>
    <property type="match status" value="1"/>
</dbReference>
<organism evidence="2 3">
    <name type="scientific">Lederbergia citrisecunda</name>
    <dbReference type="NCBI Taxonomy" id="2833583"/>
    <lineage>
        <taxon>Bacteria</taxon>
        <taxon>Bacillati</taxon>
        <taxon>Bacillota</taxon>
        <taxon>Bacilli</taxon>
        <taxon>Bacillales</taxon>
        <taxon>Bacillaceae</taxon>
        <taxon>Lederbergia</taxon>
    </lineage>
</organism>
<feature type="domain" description="DUF3967" evidence="1">
    <location>
        <begin position="129"/>
        <end position="158"/>
    </location>
</feature>
<proteinExistence type="predicted"/>
<name>A0A942TT88_9BACI</name>
<gene>
    <name evidence="2" type="ORF">KHA93_22980</name>
</gene>
<comment type="caution">
    <text evidence="2">The sequence shown here is derived from an EMBL/GenBank/DDBJ whole genome shotgun (WGS) entry which is preliminary data.</text>
</comment>
<dbReference type="InterPro" id="IPR009061">
    <property type="entry name" value="DNA-bd_dom_put_sf"/>
</dbReference>
<evidence type="ECO:0000259" key="1">
    <source>
        <dbReference type="Pfam" id="PF13152"/>
    </source>
</evidence>
<reference evidence="2 3" key="1">
    <citation type="submission" date="2021-05" db="EMBL/GenBank/DDBJ databases">
        <title>Novel Bacillus species.</title>
        <authorList>
            <person name="Liu G."/>
        </authorList>
    </citation>
    <scope>NUCLEOTIDE SEQUENCE [LARGE SCALE GENOMIC DNA]</scope>
    <source>
        <strain evidence="2 3">FJAT-49732</strain>
    </source>
</reference>
<dbReference type="Proteomes" id="UP000682713">
    <property type="component" value="Unassembled WGS sequence"/>
</dbReference>
<evidence type="ECO:0000313" key="2">
    <source>
        <dbReference type="EMBL" id="MBS4202471.1"/>
    </source>
</evidence>
<dbReference type="Gene3D" id="1.10.1660.10">
    <property type="match status" value="1"/>
</dbReference>
<dbReference type="RefSeq" id="WP_213113257.1">
    <property type="nucleotide sequence ID" value="NZ_JAGYPJ010000003.1"/>
</dbReference>
<sequence>MNDKWLYVTDVEKETGIPSATIRRYIRNHGHHLQLKKRGKIYMVASESLSVIKNIRDLYDQGKRLEDIEDALRSMNIPMTITVTHDEREMTVNASEVLVQLQKDMEEQKKFNQSLLETIQKQQEYINTKLEERDQKLLQSIREIQETKKEIAVSNSEKKGFFTKFFKGKKE</sequence>
<protein>
    <submittedName>
        <fullName evidence="2">DUF3967 domain-containing protein</fullName>
    </submittedName>
</protein>
<accession>A0A942TT88</accession>
<dbReference type="SUPFAM" id="SSF46955">
    <property type="entry name" value="Putative DNA-binding domain"/>
    <property type="match status" value="1"/>
</dbReference>
<evidence type="ECO:0000313" key="3">
    <source>
        <dbReference type="Proteomes" id="UP000682713"/>
    </source>
</evidence>
<dbReference type="AlphaFoldDB" id="A0A942TT88"/>
<dbReference type="InterPro" id="IPR025052">
    <property type="entry name" value="DUF3967"/>
</dbReference>
<keyword evidence="3" id="KW-1185">Reference proteome</keyword>
<dbReference type="EMBL" id="JAGYPJ010000003">
    <property type="protein sequence ID" value="MBS4202471.1"/>
    <property type="molecule type" value="Genomic_DNA"/>
</dbReference>